<dbReference type="PANTHER" id="PTHR35870">
    <property type="entry name" value="PROTEIN, PUTATIVE (AFU_ORTHOLOGUE AFUA_5G03330)-RELATED"/>
    <property type="match status" value="1"/>
</dbReference>
<dbReference type="EMBL" id="CP071872">
    <property type="protein sequence ID" value="UNM16155.1"/>
    <property type="molecule type" value="Genomic_DNA"/>
</dbReference>
<sequence>MDNPPVIERLLDDRSHHIEFNGHLSNHVKHAVVALARLGASPERIQSYYENYANLTTYGYGLEPARPAKSEVTDGNWKSFFGRRADFAAYCEFFDRKEREIGMDEVLRRYVPTLLPGWVGAFTHATIHLGWALDIGSRWMAIEGLAYMAFSYVSCHPERASAPAGGVRADASAMDSLLHIAGVWDANRDTLRDWAQEIGTVPESGPPAGIHPELARSGLQYRNARMLEEGHLLIYDTPSWIAGQSVDTSWEQLYYAVTLLYLSRPGDFVLLHLITSLHAMEQIAERLPKDLHRYAITCYWTGMLGAVFALGDFPKKDKLAALHNAFGTAVDAGDRATWGPDWELAAARSFEEEEEHNPKLVYVMHQMWQRTGCMSLYRAAAAQFTVTPALPTSFEQPPAE</sequence>
<name>A0ABY3WWX9_9ACTN</name>
<dbReference type="InterPro" id="IPR025337">
    <property type="entry name" value="Questin_oxidase-like"/>
</dbReference>
<dbReference type="PANTHER" id="PTHR35870:SF1">
    <property type="entry name" value="PROTEIN, PUTATIVE (AFU_ORTHOLOGUE AFUA_5G03330)-RELATED"/>
    <property type="match status" value="1"/>
</dbReference>
<reference evidence="2 3" key="1">
    <citation type="submission" date="2021-03" db="EMBL/GenBank/DDBJ databases">
        <title>Complete genome of Streptomyces formicae strain 1H-GS9 (DSM 100524).</title>
        <authorList>
            <person name="Atanasov K.E."/>
            <person name="Altabella T."/>
            <person name="Ferrer A."/>
        </authorList>
    </citation>
    <scope>NUCLEOTIDE SEQUENCE [LARGE SCALE GENOMIC DNA]</scope>
    <source>
        <strain evidence="2 3">1H-GS9</strain>
    </source>
</reference>
<accession>A0ABY3WWX9</accession>
<gene>
    <name evidence="2" type="ORF">J4032_36055</name>
</gene>
<protein>
    <submittedName>
        <fullName evidence="2">Questin oxidase family protein</fullName>
    </submittedName>
</protein>
<keyword evidence="3" id="KW-1185">Reference proteome</keyword>
<dbReference type="Pfam" id="PF14027">
    <property type="entry name" value="Questin_oxidase"/>
    <property type="match status" value="1"/>
</dbReference>
<organism evidence="2 3">
    <name type="scientific">Streptomyces formicae</name>
    <dbReference type="NCBI Taxonomy" id="1616117"/>
    <lineage>
        <taxon>Bacteria</taxon>
        <taxon>Bacillati</taxon>
        <taxon>Actinomycetota</taxon>
        <taxon>Actinomycetes</taxon>
        <taxon>Kitasatosporales</taxon>
        <taxon>Streptomycetaceae</taxon>
        <taxon>Streptomyces</taxon>
    </lineage>
</organism>
<evidence type="ECO:0000313" key="3">
    <source>
        <dbReference type="Proteomes" id="UP000828924"/>
    </source>
</evidence>
<dbReference type="Proteomes" id="UP000828924">
    <property type="component" value="Chromosome"/>
</dbReference>
<proteinExistence type="predicted"/>
<evidence type="ECO:0000313" key="2">
    <source>
        <dbReference type="EMBL" id="UNM16155.1"/>
    </source>
</evidence>
<evidence type="ECO:0000256" key="1">
    <source>
        <dbReference type="ARBA" id="ARBA00023002"/>
    </source>
</evidence>
<keyword evidence="1" id="KW-0560">Oxidoreductase</keyword>